<evidence type="ECO:0000313" key="10">
    <source>
        <dbReference type="EMBL" id="CAF3608802.1"/>
    </source>
</evidence>
<keyword evidence="4 6" id="KW-1133">Transmembrane helix</keyword>
<dbReference type="PANTHER" id="PTHR12668">
    <property type="entry name" value="TRANSMEMBRANE PROTEIN 14, 15"/>
    <property type="match status" value="1"/>
</dbReference>
<dbReference type="EMBL" id="CAJNYU010001258">
    <property type="protein sequence ID" value="CAF3423487.1"/>
    <property type="molecule type" value="Genomic_DNA"/>
</dbReference>
<comment type="caution">
    <text evidence="14">The sequence shown here is derived from an EMBL/GenBank/DDBJ whole genome shotgun (WGS) entry which is preliminary data.</text>
</comment>
<dbReference type="EMBL" id="CAJNYD010000035">
    <property type="protein sequence ID" value="CAF3189256.1"/>
    <property type="molecule type" value="Genomic_DNA"/>
</dbReference>
<feature type="transmembrane region" description="Helical" evidence="6">
    <location>
        <begin position="77"/>
        <end position="94"/>
    </location>
</feature>
<evidence type="ECO:0000256" key="5">
    <source>
        <dbReference type="ARBA" id="ARBA00023136"/>
    </source>
</evidence>
<feature type="transmembrane region" description="Helical" evidence="6">
    <location>
        <begin position="28"/>
        <end position="45"/>
    </location>
</feature>
<evidence type="ECO:0000313" key="13">
    <source>
        <dbReference type="EMBL" id="CAF4486428.1"/>
    </source>
</evidence>
<proteinExistence type="inferred from homology"/>
<evidence type="ECO:0000256" key="6">
    <source>
        <dbReference type="SAM" id="Phobius"/>
    </source>
</evidence>
<gene>
    <name evidence="9" type="ORF">FME351_LOCUS11137</name>
    <name evidence="10" type="ORF">GRG538_LOCUS23068</name>
    <name evidence="12" type="ORF">HFQ381_LOCUS17337</name>
    <name evidence="11" type="ORF">KIK155_LOCUS27191</name>
    <name evidence="7" type="ORF">LUA448_LOCUS1465</name>
    <name evidence="15" type="ORF">QYT958_LOCUS33359</name>
    <name evidence="8" type="ORF">TIS948_LOCUS23229</name>
    <name evidence="14" type="ORF">TOA249_LOCUS18708</name>
    <name evidence="13" type="ORF">TSG867_LOCUS19957</name>
</gene>
<evidence type="ECO:0000256" key="4">
    <source>
        <dbReference type="ARBA" id="ARBA00022989"/>
    </source>
</evidence>
<evidence type="ECO:0000313" key="9">
    <source>
        <dbReference type="EMBL" id="CAF3423487.1"/>
    </source>
</evidence>
<dbReference type="Pfam" id="PF03647">
    <property type="entry name" value="Tmemb_14"/>
    <property type="match status" value="1"/>
</dbReference>
<dbReference type="EMBL" id="CAJNYV010004927">
    <property type="protein sequence ID" value="CAF3708964.1"/>
    <property type="molecule type" value="Genomic_DNA"/>
</dbReference>
<evidence type="ECO:0000313" key="16">
    <source>
        <dbReference type="Proteomes" id="UP000663838"/>
    </source>
</evidence>
<sequence>MTDPFGIIYGVALICGGLFGYFRTGSVISLVFGVVLGVWSVYNAINPIRQKRISNLAIATVLGAIMLYRFYISGKVFPALIVVGLSVAQAYRNYSMLK</sequence>
<dbReference type="PANTHER" id="PTHR12668:SF43">
    <property type="entry name" value="TRANSMEMBRANE PROTEIN 14 HOMOLOG"/>
    <property type="match status" value="1"/>
</dbReference>
<dbReference type="EMBL" id="CAJOBQ010001428">
    <property type="protein sequence ID" value="CAF4486428.1"/>
    <property type="molecule type" value="Genomic_DNA"/>
</dbReference>
<dbReference type="Gene3D" id="1.10.10.1740">
    <property type="entry name" value="Transmembrane protein 14-like"/>
    <property type="match status" value="1"/>
</dbReference>
<dbReference type="Proteomes" id="UP000663851">
    <property type="component" value="Unassembled WGS sequence"/>
</dbReference>
<evidence type="ECO:0000313" key="7">
    <source>
        <dbReference type="EMBL" id="CAF3189256.1"/>
    </source>
</evidence>
<accession>A0A821K187</accession>
<feature type="transmembrane region" description="Helical" evidence="6">
    <location>
        <begin position="52"/>
        <end position="71"/>
    </location>
</feature>
<dbReference type="EMBL" id="CAJNXB010003995">
    <property type="protein sequence ID" value="CAF3350517.1"/>
    <property type="molecule type" value="Genomic_DNA"/>
</dbReference>
<keyword evidence="5 6" id="KW-0472">Membrane</keyword>
<dbReference type="InterPro" id="IPR044890">
    <property type="entry name" value="TMEM14_sf"/>
</dbReference>
<dbReference type="Proteomes" id="UP000663872">
    <property type="component" value="Unassembled WGS sequence"/>
</dbReference>
<dbReference type="Proteomes" id="UP000663848">
    <property type="component" value="Unassembled WGS sequence"/>
</dbReference>
<organism evidence="14 16">
    <name type="scientific">Rotaria socialis</name>
    <dbReference type="NCBI Taxonomy" id="392032"/>
    <lineage>
        <taxon>Eukaryota</taxon>
        <taxon>Metazoa</taxon>
        <taxon>Spiralia</taxon>
        <taxon>Gnathifera</taxon>
        <taxon>Rotifera</taxon>
        <taxon>Eurotatoria</taxon>
        <taxon>Bdelloidea</taxon>
        <taxon>Philodinida</taxon>
        <taxon>Philodinidae</taxon>
        <taxon>Rotaria</taxon>
    </lineage>
</organism>
<dbReference type="Proteomes" id="UP000663838">
    <property type="component" value="Unassembled WGS sequence"/>
</dbReference>
<dbReference type="AlphaFoldDB" id="A0A821K187"/>
<name>A0A821K187_9BILA</name>
<protein>
    <recommendedName>
        <fullName evidence="17">Transmembrane protein 14C</fullName>
    </recommendedName>
</protein>
<comment type="similarity">
    <text evidence="2">Belongs to the TMEM14 family.</text>
</comment>
<feature type="transmembrane region" description="Helical" evidence="6">
    <location>
        <begin position="5"/>
        <end position="22"/>
    </location>
</feature>
<dbReference type="Proteomes" id="UP000663869">
    <property type="component" value="Unassembled WGS sequence"/>
</dbReference>
<dbReference type="GO" id="GO:0070453">
    <property type="term" value="P:regulation of heme biosynthetic process"/>
    <property type="evidence" value="ECO:0007669"/>
    <property type="project" value="TreeGrafter"/>
</dbReference>
<dbReference type="GO" id="GO:0031966">
    <property type="term" value="C:mitochondrial membrane"/>
    <property type="evidence" value="ECO:0007669"/>
    <property type="project" value="TreeGrafter"/>
</dbReference>
<dbReference type="EMBL" id="CAJOBS010001412">
    <property type="protein sequence ID" value="CAF4728003.1"/>
    <property type="molecule type" value="Genomic_DNA"/>
</dbReference>
<dbReference type="InterPro" id="IPR005349">
    <property type="entry name" value="TMEM14"/>
</dbReference>
<dbReference type="Proteomes" id="UP000663865">
    <property type="component" value="Unassembled WGS sequence"/>
</dbReference>
<dbReference type="EMBL" id="CAJNYT010003869">
    <property type="protein sequence ID" value="CAF3608802.1"/>
    <property type="molecule type" value="Genomic_DNA"/>
</dbReference>
<dbReference type="Proteomes" id="UP000663833">
    <property type="component" value="Unassembled WGS sequence"/>
</dbReference>
<evidence type="ECO:0000256" key="1">
    <source>
        <dbReference type="ARBA" id="ARBA00004370"/>
    </source>
</evidence>
<dbReference type="EMBL" id="CAJOBR010022720">
    <property type="protein sequence ID" value="CAF4949417.1"/>
    <property type="molecule type" value="Genomic_DNA"/>
</dbReference>
<evidence type="ECO:0008006" key="17">
    <source>
        <dbReference type="Google" id="ProtNLM"/>
    </source>
</evidence>
<dbReference type="EMBL" id="CAJOBO010001280">
    <property type="protein sequence ID" value="CAF4360174.1"/>
    <property type="molecule type" value="Genomic_DNA"/>
</dbReference>
<evidence type="ECO:0000313" key="12">
    <source>
        <dbReference type="EMBL" id="CAF4360174.1"/>
    </source>
</evidence>
<evidence type="ECO:0000313" key="11">
    <source>
        <dbReference type="EMBL" id="CAF3708964.1"/>
    </source>
</evidence>
<comment type="subcellular location">
    <subcellularLocation>
        <location evidence="1">Membrane</location>
    </subcellularLocation>
</comment>
<evidence type="ECO:0000313" key="14">
    <source>
        <dbReference type="EMBL" id="CAF4728003.1"/>
    </source>
</evidence>
<keyword evidence="3 6" id="KW-0812">Transmembrane</keyword>
<reference evidence="14" key="1">
    <citation type="submission" date="2021-02" db="EMBL/GenBank/DDBJ databases">
        <authorList>
            <person name="Nowell W R."/>
        </authorList>
    </citation>
    <scope>NUCLEOTIDE SEQUENCE</scope>
</reference>
<dbReference type="OrthoDB" id="5620at2759"/>
<evidence type="ECO:0000256" key="3">
    <source>
        <dbReference type="ARBA" id="ARBA00022692"/>
    </source>
</evidence>
<evidence type="ECO:0000313" key="8">
    <source>
        <dbReference type="EMBL" id="CAF3350517.1"/>
    </source>
</evidence>
<evidence type="ECO:0000256" key="2">
    <source>
        <dbReference type="ARBA" id="ARBA00007590"/>
    </source>
</evidence>
<evidence type="ECO:0000313" key="15">
    <source>
        <dbReference type="EMBL" id="CAF4949417.1"/>
    </source>
</evidence>
<dbReference type="Proteomes" id="UP000663825">
    <property type="component" value="Unassembled WGS sequence"/>
</dbReference>
<dbReference type="Proteomes" id="UP000663862">
    <property type="component" value="Unassembled WGS sequence"/>
</dbReference>